<evidence type="ECO:0000313" key="3">
    <source>
        <dbReference type="Proteomes" id="UP001341840"/>
    </source>
</evidence>
<protein>
    <submittedName>
        <fullName evidence="2">Uncharacterized protein</fullName>
    </submittedName>
</protein>
<dbReference type="Proteomes" id="UP001341840">
    <property type="component" value="Unassembled WGS sequence"/>
</dbReference>
<reference evidence="2 3" key="1">
    <citation type="journal article" date="2023" name="Plants (Basel)">
        <title>Bridging the Gap: Combining Genomics and Transcriptomics Approaches to Understand Stylosanthes scabra, an Orphan Legume from the Brazilian Caatinga.</title>
        <authorList>
            <person name="Ferreira-Neto J.R.C."/>
            <person name="da Silva M.D."/>
            <person name="Binneck E."/>
            <person name="de Melo N.F."/>
            <person name="da Silva R.H."/>
            <person name="de Melo A.L.T.M."/>
            <person name="Pandolfi V."/>
            <person name="Bustamante F.O."/>
            <person name="Brasileiro-Vidal A.C."/>
            <person name="Benko-Iseppon A.M."/>
        </authorList>
    </citation>
    <scope>NUCLEOTIDE SEQUENCE [LARGE SCALE GENOMIC DNA]</scope>
    <source>
        <tissue evidence="2">Leaves</tissue>
    </source>
</reference>
<feature type="compositionally biased region" description="Basic and acidic residues" evidence="1">
    <location>
        <begin position="157"/>
        <end position="174"/>
    </location>
</feature>
<keyword evidence="3" id="KW-1185">Reference proteome</keyword>
<name>A0ABU6ZCF3_9FABA</name>
<comment type="caution">
    <text evidence="2">The sequence shown here is derived from an EMBL/GenBank/DDBJ whole genome shotgun (WGS) entry which is preliminary data.</text>
</comment>
<organism evidence="2 3">
    <name type="scientific">Stylosanthes scabra</name>
    <dbReference type="NCBI Taxonomy" id="79078"/>
    <lineage>
        <taxon>Eukaryota</taxon>
        <taxon>Viridiplantae</taxon>
        <taxon>Streptophyta</taxon>
        <taxon>Embryophyta</taxon>
        <taxon>Tracheophyta</taxon>
        <taxon>Spermatophyta</taxon>
        <taxon>Magnoliopsida</taxon>
        <taxon>eudicotyledons</taxon>
        <taxon>Gunneridae</taxon>
        <taxon>Pentapetalae</taxon>
        <taxon>rosids</taxon>
        <taxon>fabids</taxon>
        <taxon>Fabales</taxon>
        <taxon>Fabaceae</taxon>
        <taxon>Papilionoideae</taxon>
        <taxon>50 kb inversion clade</taxon>
        <taxon>dalbergioids sensu lato</taxon>
        <taxon>Dalbergieae</taxon>
        <taxon>Pterocarpus clade</taxon>
        <taxon>Stylosanthes</taxon>
    </lineage>
</organism>
<proteinExistence type="predicted"/>
<sequence length="201" mass="22807">MRRKLILIIHNHNLRVLVHNQNLKQNLMFRNQDKQKEELKKLIKTLRPQPETEAQPGTEAEPQAEVDAQIQACKEVEEQIQASKQVQHASNIEDVAWVEIQAQILACKEAQADIIEPELDNQDVVHTYKVVEAIIEASNKDEAQIKACKEVECKIGGSKEDKASSDINKFEKPPQTHATEEEEDDFDRPSFDLGIGSPPIQ</sequence>
<feature type="region of interest" description="Disordered" evidence="1">
    <location>
        <begin position="157"/>
        <end position="201"/>
    </location>
</feature>
<dbReference type="EMBL" id="JASCZI010272048">
    <property type="protein sequence ID" value="MED6219620.1"/>
    <property type="molecule type" value="Genomic_DNA"/>
</dbReference>
<feature type="region of interest" description="Disordered" evidence="1">
    <location>
        <begin position="46"/>
        <end position="65"/>
    </location>
</feature>
<evidence type="ECO:0000256" key="1">
    <source>
        <dbReference type="SAM" id="MobiDB-lite"/>
    </source>
</evidence>
<evidence type="ECO:0000313" key="2">
    <source>
        <dbReference type="EMBL" id="MED6219620.1"/>
    </source>
</evidence>
<gene>
    <name evidence="2" type="ORF">PIB30_037422</name>
</gene>
<accession>A0ABU6ZCF3</accession>